<evidence type="ECO:0008006" key="4">
    <source>
        <dbReference type="Google" id="ProtNLM"/>
    </source>
</evidence>
<feature type="compositionally biased region" description="Basic and acidic residues" evidence="1">
    <location>
        <begin position="377"/>
        <end position="391"/>
    </location>
</feature>
<comment type="caution">
    <text evidence="2">The sequence shown here is derived from an EMBL/GenBank/DDBJ whole genome shotgun (WGS) entry which is preliminary data.</text>
</comment>
<feature type="compositionally biased region" description="Basic residues" evidence="1">
    <location>
        <begin position="392"/>
        <end position="406"/>
    </location>
</feature>
<sequence length="480" mass="52989">MADRPGRRGRKPSHAVEQQYTGNEATETGNAPTSDGQEEFGGSRRSAHHLPSAKAVSGGALLPILKSRVLTQSEVKDLKNYTLKIEEELLRHEETCRVCMQHFEFGSDDIKQHYRQHSANPSCPYCDQDWTNVKREEQLDHLQESHEDNLSASEPQLCPYPDCSVNLADRREFPSLSRVLRHVSEHIAAPAKDIDPRRHASVGIMTDQAREDHAEMHDQPRSVGAIPKKKSTRNQKGTQTTARDIDQDRHDLTVARDTAPPPNKKRKQNQRETPTALTGIGLDDQDSAITKQIASGSSAETDGEQAQQEEPNGPDQSEGPEVGGRMYCNVCLRTVEKLGEAGRGKHAAQCGTNVTQFLTLSEADVKKARSDRKKGKDKAPAAESKFKEKTPAVKHPKPVAAKHRDKLGKEPVPAAESAAESSGPNRKIGHQSKDRSAEPPNDDEAPISKPSIDEAATARPKRRPKADIKAIVEKNLRRKN</sequence>
<dbReference type="EMBL" id="CAJPDS010000004">
    <property type="protein sequence ID" value="CAF9906048.1"/>
    <property type="molecule type" value="Genomic_DNA"/>
</dbReference>
<proteinExistence type="predicted"/>
<reference evidence="2" key="1">
    <citation type="submission" date="2021-03" db="EMBL/GenBank/DDBJ databases">
        <authorList>
            <person name="Tagirdzhanova G."/>
        </authorList>
    </citation>
    <scope>NUCLEOTIDE SEQUENCE</scope>
</reference>
<feature type="region of interest" description="Disordered" evidence="1">
    <location>
        <begin position="1"/>
        <end position="48"/>
    </location>
</feature>
<feature type="compositionally biased region" description="Basic and acidic residues" evidence="1">
    <location>
        <begin position="465"/>
        <end position="480"/>
    </location>
</feature>
<protein>
    <recommendedName>
        <fullName evidence="4">C2H2-type domain-containing protein</fullName>
    </recommendedName>
</protein>
<dbReference type="Proteomes" id="UP000664521">
    <property type="component" value="Unassembled WGS sequence"/>
</dbReference>
<feature type="compositionally biased region" description="Basic and acidic residues" evidence="1">
    <location>
        <begin position="243"/>
        <end position="254"/>
    </location>
</feature>
<gene>
    <name evidence="2" type="ORF">HETSPECPRED_006036</name>
</gene>
<feature type="region of interest" description="Disordered" evidence="1">
    <location>
        <begin position="365"/>
        <end position="480"/>
    </location>
</feature>
<keyword evidence="3" id="KW-1185">Reference proteome</keyword>
<feature type="region of interest" description="Disordered" evidence="1">
    <location>
        <begin position="210"/>
        <end position="322"/>
    </location>
</feature>
<dbReference type="AlphaFoldDB" id="A0A8H3EIQ4"/>
<name>A0A8H3EIQ4_9LECA</name>
<feature type="compositionally biased region" description="Polar residues" evidence="1">
    <location>
        <begin position="16"/>
        <end position="35"/>
    </location>
</feature>
<feature type="compositionally biased region" description="Polar residues" evidence="1">
    <location>
        <begin position="287"/>
        <end position="310"/>
    </location>
</feature>
<feature type="compositionally biased region" description="Basic and acidic residues" evidence="1">
    <location>
        <begin position="210"/>
        <end position="220"/>
    </location>
</feature>
<accession>A0A8H3EIQ4</accession>
<organism evidence="2 3">
    <name type="scientific">Heterodermia speciosa</name>
    <dbReference type="NCBI Taxonomy" id="116794"/>
    <lineage>
        <taxon>Eukaryota</taxon>
        <taxon>Fungi</taxon>
        <taxon>Dikarya</taxon>
        <taxon>Ascomycota</taxon>
        <taxon>Pezizomycotina</taxon>
        <taxon>Lecanoromycetes</taxon>
        <taxon>OSLEUM clade</taxon>
        <taxon>Lecanoromycetidae</taxon>
        <taxon>Caliciales</taxon>
        <taxon>Physciaceae</taxon>
        <taxon>Heterodermia</taxon>
    </lineage>
</organism>
<evidence type="ECO:0000313" key="2">
    <source>
        <dbReference type="EMBL" id="CAF9906048.1"/>
    </source>
</evidence>
<evidence type="ECO:0000256" key="1">
    <source>
        <dbReference type="SAM" id="MobiDB-lite"/>
    </source>
</evidence>
<dbReference type="OrthoDB" id="4850289at2759"/>
<evidence type="ECO:0000313" key="3">
    <source>
        <dbReference type="Proteomes" id="UP000664521"/>
    </source>
</evidence>